<gene>
    <name evidence="6" type="ORF">GSONMT00076660001</name>
</gene>
<accession>A0A060VUW0</accession>
<organism evidence="6 7">
    <name type="scientific">Oncorhynchus mykiss</name>
    <name type="common">Rainbow trout</name>
    <name type="synonym">Salmo gairdneri</name>
    <dbReference type="NCBI Taxonomy" id="8022"/>
    <lineage>
        <taxon>Eukaryota</taxon>
        <taxon>Metazoa</taxon>
        <taxon>Chordata</taxon>
        <taxon>Craniata</taxon>
        <taxon>Vertebrata</taxon>
        <taxon>Euteleostomi</taxon>
        <taxon>Actinopterygii</taxon>
        <taxon>Neopterygii</taxon>
        <taxon>Teleostei</taxon>
        <taxon>Protacanthopterygii</taxon>
        <taxon>Salmoniformes</taxon>
        <taxon>Salmonidae</taxon>
        <taxon>Salmoninae</taxon>
        <taxon>Oncorhynchus</taxon>
    </lineage>
</organism>
<evidence type="ECO:0000313" key="7">
    <source>
        <dbReference type="Proteomes" id="UP000193380"/>
    </source>
</evidence>
<reference evidence="6 7" key="1">
    <citation type="journal article" date="2014" name="Nat. Commun.">
        <title>The rainbow trout genome provides novel insights into evolution after whole-genome duplication in vertebrates.</title>
        <authorList>
            <person name="Berthelot C."/>
            <person name="Brunet F."/>
            <person name="Chalopin D."/>
            <person name="Juanchich A."/>
            <person name="Bernard M."/>
            <person name="Noel B."/>
            <person name="Bento P."/>
            <person name="Da Silva C."/>
            <person name="Labadie K."/>
            <person name="Alberti A."/>
            <person name="Aury J.M."/>
            <person name="Louis A."/>
            <person name="Dehais P."/>
            <person name="Bardou P."/>
            <person name="Montfort J."/>
            <person name="Klopp C."/>
            <person name="Cabau C."/>
            <person name="Gaspin C."/>
            <person name="Thorgaard G.H."/>
            <person name="Boussaha M."/>
            <person name="Quillet E."/>
            <person name="Guyomard R."/>
            <person name="Galiana D."/>
            <person name="Bobe J."/>
            <person name="Volff J.N."/>
            <person name="Genet C."/>
            <person name="Wincker P."/>
            <person name="Jaillon O."/>
            <person name="Roest Crollius H."/>
            <person name="Guiguen Y."/>
        </authorList>
    </citation>
    <scope>NUCLEOTIDE SEQUENCE [LARGE SCALE GENOMIC DNA]</scope>
</reference>
<proteinExistence type="predicted"/>
<dbReference type="STRING" id="8022.A0A060VUW0"/>
<feature type="compositionally biased region" description="Pro residues" evidence="5">
    <location>
        <begin position="101"/>
        <end position="110"/>
    </location>
</feature>
<dbReference type="PaxDb" id="8022-A0A060VUW0"/>
<dbReference type="PANTHER" id="PTHR14514">
    <property type="entry name" value="PKA ANCHORING PROTEIN"/>
    <property type="match status" value="1"/>
</dbReference>
<evidence type="ECO:0000256" key="3">
    <source>
        <dbReference type="ARBA" id="ARBA00022737"/>
    </source>
</evidence>
<sequence length="723" mass="78520">MGQRGLAWRGDDSHPEGLKTHIRDTHTHPGGSTAAHILTEDVQTLTEVTVDTSVPKDIQTVTPVILSTMRLSKVDSRLVLSEAGLACLVQPPSEKALVVPEPRPTVPQPMPRKKKSAPQTGLLTAPSQPIEMALNVSTGQTHTASDLTHQTPVQVEASTPLAAPEETPPTTTTLGVVSTHTVPQTTLKPTEEDMEGVHPAATLAPGVFPAPALTGPCPTLEVLNAYSEQATQLEVWLERAQHTLGVLERAATASMQDSVEQQLLTCQEMFLEIEQKVASLSVLEQQEGSAGSHQEAEALSSKLELLKTSLVTFQLLLQERQSHEQMHTSTHTEEQVPSPSPSSPRKLPLEGRLQRSGSVQEILSSSKSKLFRQTSFQQQKELEQELSEQRGLTKAIAQQGSRGRLHSQAQKDQPEPSTRVPVEPEGGGEAGVQRKWTHLHNQLLALEQTAQQGPSDGTDSSVSQSNGSASSLIDSHSIQDIQTHICRLRELGQTASEVVTQSVPDEEVHQRLDEGLFEVLCGVGLSLSPLTRLLQSPSGKSHEDTQLQLMQLETLAAELVTLGGELTSQGSEVIGVLGSGGGHRCVDHLGKLLPVVQSGLAAREKQLQAQLEKTGHHQTLLKELHAALLANKLAVQQMTNEAVPQDTCKQLQAVVQVQGELQLQSSQVSSLQERAERQGLPSTLIEEAYKLENDCCPTYLWNYIPLKQGLAQWNRSNEHIQWE</sequence>
<feature type="region of interest" description="Disordered" evidence="5">
    <location>
        <begin position="322"/>
        <end position="358"/>
    </location>
</feature>
<feature type="compositionally biased region" description="Low complexity" evidence="5">
    <location>
        <begin position="159"/>
        <end position="174"/>
    </location>
</feature>
<feature type="region of interest" description="Disordered" evidence="5">
    <location>
        <begin position="382"/>
        <end position="430"/>
    </location>
</feature>
<protein>
    <submittedName>
        <fullName evidence="6">Uncharacterized protein</fullName>
    </submittedName>
</protein>
<feature type="region of interest" description="Disordered" evidence="5">
    <location>
        <begin position="159"/>
        <end position="181"/>
    </location>
</feature>
<feature type="compositionally biased region" description="Polar residues" evidence="5">
    <location>
        <begin position="450"/>
        <end position="459"/>
    </location>
</feature>
<dbReference type="PANTHER" id="PTHR14514:SF4">
    <property type="entry name" value="NESPRIN-2"/>
    <property type="match status" value="1"/>
</dbReference>
<evidence type="ECO:0000313" key="6">
    <source>
        <dbReference type="EMBL" id="CDQ56150.1"/>
    </source>
</evidence>
<evidence type="ECO:0000256" key="5">
    <source>
        <dbReference type="SAM" id="MobiDB-lite"/>
    </source>
</evidence>
<comment type="subcellular location">
    <subcellularLocation>
        <location evidence="1">Endomembrane system</location>
    </subcellularLocation>
</comment>
<feature type="compositionally biased region" description="Basic and acidic residues" evidence="5">
    <location>
        <begin position="322"/>
        <end position="334"/>
    </location>
</feature>
<keyword evidence="2" id="KW-0597">Phosphoprotein</keyword>
<feature type="compositionally biased region" description="Polar residues" evidence="5">
    <location>
        <begin position="396"/>
        <end position="411"/>
    </location>
</feature>
<dbReference type="AlphaFoldDB" id="A0A060VUW0"/>
<keyword evidence="4" id="KW-0472">Membrane</keyword>
<dbReference type="EMBL" id="FR904260">
    <property type="protein sequence ID" value="CDQ56150.1"/>
    <property type="molecule type" value="Genomic_DNA"/>
</dbReference>
<feature type="region of interest" description="Disordered" evidence="5">
    <location>
        <begin position="98"/>
        <end position="122"/>
    </location>
</feature>
<name>A0A060VUW0_ONCMY</name>
<evidence type="ECO:0000256" key="1">
    <source>
        <dbReference type="ARBA" id="ARBA00004308"/>
    </source>
</evidence>
<keyword evidence="3" id="KW-0677">Repeat</keyword>
<feature type="compositionally biased region" description="Basic and acidic residues" evidence="5">
    <location>
        <begin position="9"/>
        <end position="27"/>
    </location>
</feature>
<feature type="compositionally biased region" description="Low complexity" evidence="5">
    <location>
        <begin position="460"/>
        <end position="471"/>
    </location>
</feature>
<evidence type="ECO:0000256" key="2">
    <source>
        <dbReference type="ARBA" id="ARBA00022553"/>
    </source>
</evidence>
<feature type="region of interest" description="Disordered" evidence="5">
    <location>
        <begin position="1"/>
        <end position="31"/>
    </location>
</feature>
<evidence type="ECO:0000256" key="4">
    <source>
        <dbReference type="ARBA" id="ARBA00023136"/>
    </source>
</evidence>
<dbReference type="Proteomes" id="UP000193380">
    <property type="component" value="Chromosome 19"/>
</dbReference>
<feature type="region of interest" description="Disordered" evidence="5">
    <location>
        <begin position="450"/>
        <end position="474"/>
    </location>
</feature>